<protein>
    <submittedName>
        <fullName evidence="1">Uncharacterized protein</fullName>
    </submittedName>
</protein>
<name>A0ACB7J0K7_PLECO</name>
<dbReference type="Proteomes" id="UP000824881">
    <property type="component" value="Unassembled WGS sequence"/>
</dbReference>
<proteinExistence type="predicted"/>
<comment type="caution">
    <text evidence="1">The sequence shown here is derived from an EMBL/GenBank/DDBJ whole genome shotgun (WGS) entry which is preliminary data.</text>
</comment>
<gene>
    <name evidence="1" type="ORF">CCMSSC00406_0000218</name>
</gene>
<dbReference type="EMBL" id="WQMT02000005">
    <property type="protein sequence ID" value="KAG9223093.1"/>
    <property type="molecule type" value="Genomic_DNA"/>
</dbReference>
<organism evidence="1 2">
    <name type="scientific">Pleurotus cornucopiae</name>
    <name type="common">Cornucopia mushroom</name>
    <dbReference type="NCBI Taxonomy" id="5321"/>
    <lineage>
        <taxon>Eukaryota</taxon>
        <taxon>Fungi</taxon>
        <taxon>Dikarya</taxon>
        <taxon>Basidiomycota</taxon>
        <taxon>Agaricomycotina</taxon>
        <taxon>Agaricomycetes</taxon>
        <taxon>Agaricomycetidae</taxon>
        <taxon>Agaricales</taxon>
        <taxon>Pleurotineae</taxon>
        <taxon>Pleurotaceae</taxon>
        <taxon>Pleurotus</taxon>
    </lineage>
</organism>
<evidence type="ECO:0000313" key="2">
    <source>
        <dbReference type="Proteomes" id="UP000824881"/>
    </source>
</evidence>
<keyword evidence="2" id="KW-1185">Reference proteome</keyword>
<evidence type="ECO:0000313" key="1">
    <source>
        <dbReference type="EMBL" id="KAG9223093.1"/>
    </source>
</evidence>
<sequence length="278" mass="30628">MSFNFLRPFVRQAAGCKRRTFFTSSARNAPTNFARATRIRPLLCGAGLFAAAFALQPKVHLDTESQVPEPPKTVETTTDPATGIQFPNSLQVPSKIKLPELTLLGVGVRTVSFLGIKVYSVGFYADLENPDLKIPKDLDPEQKAEHIVRNTACVVRIVPTRNTNYTHLRDAFMRSLQARMVTGRQNGSISEEVEVAAGSPLRKLKSLFPNSALTKNTPLDVFLSAPTPGRPRALVFRDMGAIENDWVATELVLHYFTGEGPSPPLKKAVLERLSSLEK</sequence>
<reference evidence="1 2" key="1">
    <citation type="journal article" date="2021" name="Appl. Environ. Microbiol.">
        <title>Genetic linkage and physical mapping for an oyster mushroom Pleurotus cornucopiae and QTL analysis for the trait cap color.</title>
        <authorList>
            <person name="Zhang Y."/>
            <person name="Gao W."/>
            <person name="Sonnenberg A."/>
            <person name="Chen Q."/>
            <person name="Zhang J."/>
            <person name="Huang C."/>
        </authorList>
    </citation>
    <scope>NUCLEOTIDE SEQUENCE [LARGE SCALE GENOMIC DNA]</scope>
    <source>
        <strain evidence="1">CCMSSC00406</strain>
    </source>
</reference>
<accession>A0ACB7J0K7</accession>